<keyword evidence="3" id="KW-1185">Reference proteome</keyword>
<dbReference type="AlphaFoldDB" id="A0A8I2YTH4"/>
<feature type="region of interest" description="Disordered" evidence="1">
    <location>
        <begin position="1"/>
        <end position="33"/>
    </location>
</feature>
<dbReference type="Proteomes" id="UP000683000">
    <property type="component" value="Unassembled WGS sequence"/>
</dbReference>
<organism evidence="2 3">
    <name type="scientific">Boletus reticuloceps</name>
    <dbReference type="NCBI Taxonomy" id="495285"/>
    <lineage>
        <taxon>Eukaryota</taxon>
        <taxon>Fungi</taxon>
        <taxon>Dikarya</taxon>
        <taxon>Basidiomycota</taxon>
        <taxon>Agaricomycotina</taxon>
        <taxon>Agaricomycetes</taxon>
        <taxon>Agaricomycetidae</taxon>
        <taxon>Boletales</taxon>
        <taxon>Boletineae</taxon>
        <taxon>Boletaceae</taxon>
        <taxon>Boletoideae</taxon>
        <taxon>Boletus</taxon>
    </lineage>
</organism>
<name>A0A8I2YTH4_9AGAM</name>
<proteinExistence type="predicted"/>
<dbReference type="OrthoDB" id="4230923at2759"/>
<reference evidence="2" key="1">
    <citation type="submission" date="2021-03" db="EMBL/GenBank/DDBJ databases">
        <title>Evolutionary innovations through gain and loss of genes in the ectomycorrhizal Boletales.</title>
        <authorList>
            <person name="Wu G."/>
            <person name="Miyauchi S."/>
            <person name="Morin E."/>
            <person name="Yang Z.-L."/>
            <person name="Xu J."/>
            <person name="Martin F.M."/>
        </authorList>
    </citation>
    <scope>NUCLEOTIDE SEQUENCE</scope>
    <source>
        <strain evidence="2">BR01</strain>
    </source>
</reference>
<accession>A0A8I2YTH4</accession>
<sequence>MNTGTGKNLANGGLTTRAPTPTPTVFTAQPTRHSSQNICLTKDEIASQEKEVKDANNGAAYLEKTLLCLVGQPFTIEHLATILLHIMQIKSIPLPAIEAIRAVAFLLEHKAITQTANAVAAQLREDLSDQVAH</sequence>
<evidence type="ECO:0000256" key="1">
    <source>
        <dbReference type="SAM" id="MobiDB-lite"/>
    </source>
</evidence>
<protein>
    <submittedName>
        <fullName evidence="2">Uncharacterized protein</fullName>
    </submittedName>
</protein>
<evidence type="ECO:0000313" key="2">
    <source>
        <dbReference type="EMBL" id="KAG6376678.1"/>
    </source>
</evidence>
<evidence type="ECO:0000313" key="3">
    <source>
        <dbReference type="Proteomes" id="UP000683000"/>
    </source>
</evidence>
<comment type="caution">
    <text evidence="2">The sequence shown here is derived from an EMBL/GenBank/DDBJ whole genome shotgun (WGS) entry which is preliminary data.</text>
</comment>
<gene>
    <name evidence="2" type="ORF">JVT61DRAFT_1685</name>
</gene>
<dbReference type="EMBL" id="JAGFBS010000011">
    <property type="protein sequence ID" value="KAG6376678.1"/>
    <property type="molecule type" value="Genomic_DNA"/>
</dbReference>